<dbReference type="SUPFAM" id="SSF48371">
    <property type="entry name" value="ARM repeat"/>
    <property type="match status" value="1"/>
</dbReference>
<dbReference type="PROSITE" id="PS51977">
    <property type="entry name" value="WGR"/>
    <property type="match status" value="1"/>
</dbReference>
<dbReference type="EMBL" id="JTCM02000014">
    <property type="protein sequence ID" value="NEU72835.1"/>
    <property type="molecule type" value="Genomic_DNA"/>
</dbReference>
<keyword evidence="8" id="KW-1185">Reference proteome</keyword>
<dbReference type="GO" id="GO:0030089">
    <property type="term" value="C:phycobilisome"/>
    <property type="evidence" value="ECO:0007669"/>
    <property type="project" value="UniProtKB-KW"/>
</dbReference>
<dbReference type="InterPro" id="IPR008893">
    <property type="entry name" value="WGR_domain"/>
</dbReference>
<dbReference type="Gene3D" id="2.20.140.10">
    <property type="entry name" value="WGR domain"/>
    <property type="match status" value="1"/>
</dbReference>
<name>A0A846H6C3_9CYAN</name>
<dbReference type="AlphaFoldDB" id="A0A846H6C3"/>
<evidence type="ECO:0000256" key="1">
    <source>
        <dbReference type="ARBA" id="ARBA00009299"/>
    </source>
</evidence>
<feature type="domain" description="WGR" evidence="6">
    <location>
        <begin position="1"/>
        <end position="96"/>
    </location>
</feature>
<evidence type="ECO:0000259" key="6">
    <source>
        <dbReference type="PROSITE" id="PS51977"/>
    </source>
</evidence>
<comment type="caution">
    <text evidence="7">The sequence shown here is derived from an EMBL/GenBank/DDBJ whole genome shotgun (WGS) entry which is preliminary data.</text>
</comment>
<evidence type="ECO:0000313" key="7">
    <source>
        <dbReference type="EMBL" id="NEU72835.1"/>
    </source>
</evidence>
<dbReference type="Pfam" id="PF05406">
    <property type="entry name" value="WGR"/>
    <property type="match status" value="1"/>
</dbReference>
<proteinExistence type="inferred from homology"/>
<sequence>MGAMKLIKQTTLHYQEGTSDKIYEVDLCQTGKDRYVVNFRYGRRGTNLKEGTKTTQPVPLTEAQQVFDKLVGEKTKKGYRDVNAQPVNLESTPPPVESSDDPRKQAVLNRLADDKPSKSKLERAIWRAGELKISEATPLLIKLIGTGEPLRDYCIAWALGWCGDDSAIACVTQLYNNLSNPEFVRRIAFEALLKLSDAEKTASLQAERIELLPTELQNLARNGSSEKFATALSNYLEQGNYKHFAVLDTIYQIDNQYVRPALLDILCNAPFKPNYFKQLRHIFKMAEYRHDAEVFGILAYGLEIEKAGFSSKSYYVSLPSGGHLRKTLWGNYNRQTQRYESKGSEVQAELKHPESRIAYSSNTREYLLRRVWRTLKQLGEENDPDYVKMAVGVLLQYSDEDAEEVRESVFYRWNRSNWTRTEFRRNWDAFAGYLTFNHILYENSPRYELKPNSQAWQCREGYKPGDAEPAVREEAFGQLWEQNPDALLYLLLQSECDRVHHFAVKVLRTCDRFCASIDIPTIIQLVNQRYEVTAQFAFELALLNYNSTSPNIELVLALANCVYERARIQAYSWIDEKREYFLQDSNAIAALVTSQQTDTRTFARRLLSSTIFTDTTAKVLIGRIIAELLTLSSNQGEMAKEIGETLLFSFAPQLRNLGLSVINDLLTHPLVEIQELGARLLLNHEIRAENLPPEIIESLLASSHESVRVIGIRLFGQLPDEKLIGEESILIVAMAVNANAEIRNAIKPIIHRLGAAYPAFTIDLAFDFIEVLLTPENHEGVHSYLVRLLREDLQGWMTSVTKETALNLLAAKSSPAQELAGVVLNANSNTWITEFAASEIVKLANHEIFSLREAARQMFLQILNRLRLDSEEMLSAVRILESKWQDSREFALRIFTTEFGSEEFTPKILVSICDSVREDARKLGRDLLTRNFQQADGQEYLLKFSEHPSADMQLFATNYLQEYAVDNPERLRELMPYFISVLCRVNSGRVAKKRIFAFLDAEAQKSEEAAKIVAEIMTRQSLTMAIGDKAKAIQIMLKIHKIYPQFSLPIDVKPVAEVRI</sequence>
<comment type="similarity">
    <text evidence="1">Belongs to the CpcE/RpcE/PecE family.</text>
</comment>
<keyword evidence="2" id="KW-0042">Antenna complex</keyword>
<evidence type="ECO:0000256" key="3">
    <source>
        <dbReference type="ARBA" id="ARBA00022738"/>
    </source>
</evidence>
<evidence type="ECO:0000256" key="5">
    <source>
        <dbReference type="SAM" id="MobiDB-lite"/>
    </source>
</evidence>
<accession>A0A846H6C3</accession>
<evidence type="ECO:0000256" key="2">
    <source>
        <dbReference type="ARBA" id="ARBA00022549"/>
    </source>
</evidence>
<dbReference type="Proteomes" id="UP000031549">
    <property type="component" value="Unassembled WGS sequence"/>
</dbReference>
<evidence type="ECO:0000256" key="4">
    <source>
        <dbReference type="ARBA" id="ARBA00023239"/>
    </source>
</evidence>
<dbReference type="CDD" id="cd07998">
    <property type="entry name" value="WGR_DNA_ligase"/>
    <property type="match status" value="1"/>
</dbReference>
<organism evidence="7 8">
    <name type="scientific">Hassallia byssoidea VB512170</name>
    <dbReference type="NCBI Taxonomy" id="1304833"/>
    <lineage>
        <taxon>Bacteria</taxon>
        <taxon>Bacillati</taxon>
        <taxon>Cyanobacteriota</taxon>
        <taxon>Cyanophyceae</taxon>
        <taxon>Nostocales</taxon>
        <taxon>Tolypothrichaceae</taxon>
        <taxon>Hassallia</taxon>
    </lineage>
</organism>
<dbReference type="GO" id="GO:0016829">
    <property type="term" value="F:lyase activity"/>
    <property type="evidence" value="ECO:0007669"/>
    <property type="project" value="UniProtKB-KW"/>
</dbReference>
<dbReference type="SUPFAM" id="SSF142921">
    <property type="entry name" value="WGR domain-like"/>
    <property type="match status" value="1"/>
</dbReference>
<dbReference type="InterPro" id="IPR016024">
    <property type="entry name" value="ARM-type_fold"/>
</dbReference>
<reference evidence="7 8" key="1">
    <citation type="journal article" date="2015" name="Genome Announc.">
        <title>Draft Genome Sequence of Cyanobacterium Hassallia byssoidea Strain VB512170, Isolated from Monuments in India.</title>
        <authorList>
            <person name="Singh D."/>
            <person name="Chandrababunaidu M.M."/>
            <person name="Panda A."/>
            <person name="Sen D."/>
            <person name="Bhattacharyya S."/>
            <person name="Adhikary S.P."/>
            <person name="Tripathy S."/>
        </authorList>
    </citation>
    <scope>NUCLEOTIDE SEQUENCE [LARGE SCALE GENOMIC DNA]</scope>
    <source>
        <strain evidence="7 8">VB512170</strain>
    </source>
</reference>
<dbReference type="InterPro" id="IPR036930">
    <property type="entry name" value="WGR_dom_sf"/>
</dbReference>
<feature type="region of interest" description="Disordered" evidence="5">
    <location>
        <begin position="81"/>
        <end position="103"/>
    </location>
</feature>
<gene>
    <name evidence="7" type="ORF">PI95_009700</name>
</gene>
<dbReference type="Gene3D" id="1.25.10.10">
    <property type="entry name" value="Leucine-rich Repeat Variant"/>
    <property type="match status" value="1"/>
</dbReference>
<dbReference type="InterPro" id="IPR011989">
    <property type="entry name" value="ARM-like"/>
</dbReference>
<protein>
    <submittedName>
        <fullName evidence="7">WGR domain-containing protein</fullName>
    </submittedName>
</protein>
<keyword evidence="3" id="KW-0605">Phycobilisome</keyword>
<dbReference type="SMART" id="SM00773">
    <property type="entry name" value="WGR"/>
    <property type="match status" value="1"/>
</dbReference>
<evidence type="ECO:0000313" key="8">
    <source>
        <dbReference type="Proteomes" id="UP000031549"/>
    </source>
</evidence>
<keyword evidence="4" id="KW-0456">Lyase</keyword>